<dbReference type="STRING" id="327939.BIW53_09395"/>
<evidence type="ECO:0000313" key="3">
    <source>
        <dbReference type="EMBL" id="OHU96005.1"/>
    </source>
</evidence>
<accession>A0A1S1N4H1</accession>
<feature type="chain" id="PRO_5010338396" description="Uncharacterized protein TP-0789 domain-containing protein" evidence="1">
    <location>
        <begin position="30"/>
        <end position="303"/>
    </location>
</feature>
<proteinExistence type="predicted"/>
<sequence length="303" mass="34673">MTLSRTKLISKWALTAFLASGLISTGLSANEQANAHASIHAQLAKKKQSELTAKEIMILNEASRKSVTEYSTLQMKLTNAKGQERNRVLELRIDDSNIIARKTYVEFVEPSSIKGTRILTLEKESAEEDADRWIFLPALRKTRRIAASDIGESFVGTEFTYEDMEIADGVVGSANHSYKILREEEATDALGVVKPTWVIEALPVTQKRIEESSYSKRIIWVEKDYFTAIKEEYYDKKGEHMKTRTSADVTKFYGQNNKEVWRPNRIEMIDHMTHNKTLIIFDQQIDKPISDRVFTKRFLKTGL</sequence>
<dbReference type="EMBL" id="MNAN01000028">
    <property type="protein sequence ID" value="OHU96005.1"/>
    <property type="molecule type" value="Genomic_DNA"/>
</dbReference>
<comment type="caution">
    <text evidence="3">The sequence shown here is derived from an EMBL/GenBank/DDBJ whole genome shotgun (WGS) entry which is preliminary data.</text>
</comment>
<dbReference type="RefSeq" id="WP_070991572.1">
    <property type="nucleotide sequence ID" value="NZ_CBCSHD010000001.1"/>
</dbReference>
<keyword evidence="1" id="KW-0732">Signal</keyword>
<dbReference type="Gene3D" id="2.50.20.10">
    <property type="entry name" value="Lipoprotein localisation LolA/LolB/LppX"/>
    <property type="match status" value="1"/>
</dbReference>
<gene>
    <name evidence="3" type="ORF">BIW53_09395</name>
</gene>
<reference evidence="3 4" key="1">
    <citation type="submission" date="2016-10" db="EMBL/GenBank/DDBJ databases">
        <title>Pseudoalteromonas amylolytica sp. nov., isolated from the surface seawater.</title>
        <authorList>
            <person name="Wu Y.-H."/>
            <person name="Cheng H."/>
            <person name="Jin X.-B."/>
            <person name="Wang C.-S."/>
            <person name="Xu X.-W."/>
        </authorList>
    </citation>
    <scope>NUCLEOTIDE SEQUENCE [LARGE SCALE GENOMIC DNA]</scope>
    <source>
        <strain evidence="3 4">JCM 12483</strain>
    </source>
</reference>
<evidence type="ECO:0000313" key="4">
    <source>
        <dbReference type="Proteomes" id="UP000180253"/>
    </source>
</evidence>
<dbReference type="CDD" id="cd16329">
    <property type="entry name" value="LolA_like"/>
    <property type="match status" value="1"/>
</dbReference>
<evidence type="ECO:0000256" key="1">
    <source>
        <dbReference type="SAM" id="SignalP"/>
    </source>
</evidence>
<dbReference type="AlphaFoldDB" id="A0A1S1N4H1"/>
<dbReference type="InterPro" id="IPR033399">
    <property type="entry name" value="TP_0789-like"/>
</dbReference>
<protein>
    <recommendedName>
        <fullName evidence="2">Uncharacterized protein TP-0789 domain-containing protein</fullName>
    </recommendedName>
</protein>
<dbReference type="Proteomes" id="UP000180253">
    <property type="component" value="Unassembled WGS sequence"/>
</dbReference>
<feature type="signal peptide" evidence="1">
    <location>
        <begin position="1"/>
        <end position="29"/>
    </location>
</feature>
<keyword evidence="4" id="KW-1185">Reference proteome</keyword>
<name>A0A1S1N4H1_9GAMM</name>
<dbReference type="Pfam" id="PF17131">
    <property type="entry name" value="LolA_like"/>
    <property type="match status" value="1"/>
</dbReference>
<feature type="domain" description="Uncharacterized protein TP-0789" evidence="2">
    <location>
        <begin position="101"/>
        <end position="301"/>
    </location>
</feature>
<organism evidence="3 4">
    <name type="scientific">Pseudoalteromonas byunsanensis</name>
    <dbReference type="NCBI Taxonomy" id="327939"/>
    <lineage>
        <taxon>Bacteria</taxon>
        <taxon>Pseudomonadati</taxon>
        <taxon>Pseudomonadota</taxon>
        <taxon>Gammaproteobacteria</taxon>
        <taxon>Alteromonadales</taxon>
        <taxon>Pseudoalteromonadaceae</taxon>
        <taxon>Pseudoalteromonas</taxon>
    </lineage>
</organism>
<evidence type="ECO:0000259" key="2">
    <source>
        <dbReference type="Pfam" id="PF17131"/>
    </source>
</evidence>